<dbReference type="InterPro" id="IPR037460">
    <property type="entry name" value="SEST-like"/>
</dbReference>
<dbReference type="Gene3D" id="3.40.50.1110">
    <property type="entry name" value="SGNH hydrolase"/>
    <property type="match status" value="1"/>
</dbReference>
<reference evidence="2" key="1">
    <citation type="journal article" date="2020" name="Stud. Mycol.">
        <title>101 Dothideomycetes genomes: a test case for predicting lifestyles and emergence of pathogens.</title>
        <authorList>
            <person name="Haridas S."/>
            <person name="Albert R."/>
            <person name="Binder M."/>
            <person name="Bloem J."/>
            <person name="Labutti K."/>
            <person name="Salamov A."/>
            <person name="Andreopoulos B."/>
            <person name="Baker S."/>
            <person name="Barry K."/>
            <person name="Bills G."/>
            <person name="Bluhm B."/>
            <person name="Cannon C."/>
            <person name="Castanera R."/>
            <person name="Culley D."/>
            <person name="Daum C."/>
            <person name="Ezra D."/>
            <person name="Gonzalez J."/>
            <person name="Henrissat B."/>
            <person name="Kuo A."/>
            <person name="Liang C."/>
            <person name="Lipzen A."/>
            <person name="Lutzoni F."/>
            <person name="Magnuson J."/>
            <person name="Mondo S."/>
            <person name="Nolan M."/>
            <person name="Ohm R."/>
            <person name="Pangilinan J."/>
            <person name="Park H.-J."/>
            <person name="Ramirez L."/>
            <person name="Alfaro M."/>
            <person name="Sun H."/>
            <person name="Tritt A."/>
            <person name="Yoshinaga Y."/>
            <person name="Zwiers L.-H."/>
            <person name="Turgeon B."/>
            <person name="Goodwin S."/>
            <person name="Spatafora J."/>
            <person name="Crous P."/>
            <person name="Grigoriev I."/>
        </authorList>
    </citation>
    <scope>NUCLEOTIDE SEQUENCE</scope>
    <source>
        <strain evidence="2">CBS 122681</strain>
    </source>
</reference>
<evidence type="ECO:0000313" key="3">
    <source>
        <dbReference type="Proteomes" id="UP000799324"/>
    </source>
</evidence>
<dbReference type="CDD" id="cd01823">
    <property type="entry name" value="SEST_like"/>
    <property type="match status" value="1"/>
</dbReference>
<dbReference type="GO" id="GO:0006629">
    <property type="term" value="P:lipid metabolic process"/>
    <property type="evidence" value="ECO:0007669"/>
    <property type="project" value="TreeGrafter"/>
</dbReference>
<dbReference type="OrthoDB" id="21678at2759"/>
<keyword evidence="3" id="KW-1185">Reference proteome</keyword>
<dbReference type="Proteomes" id="UP000799324">
    <property type="component" value="Unassembled WGS sequence"/>
</dbReference>
<keyword evidence="2" id="KW-0378">Hydrolase</keyword>
<evidence type="ECO:0000256" key="1">
    <source>
        <dbReference type="SAM" id="SignalP"/>
    </source>
</evidence>
<dbReference type="SUPFAM" id="SSF52266">
    <property type="entry name" value="SGNH hydrolase"/>
    <property type="match status" value="1"/>
</dbReference>
<organism evidence="2 3">
    <name type="scientific">Lophiostoma macrostomum CBS 122681</name>
    <dbReference type="NCBI Taxonomy" id="1314788"/>
    <lineage>
        <taxon>Eukaryota</taxon>
        <taxon>Fungi</taxon>
        <taxon>Dikarya</taxon>
        <taxon>Ascomycota</taxon>
        <taxon>Pezizomycotina</taxon>
        <taxon>Dothideomycetes</taxon>
        <taxon>Pleosporomycetidae</taxon>
        <taxon>Pleosporales</taxon>
        <taxon>Lophiostomataceae</taxon>
        <taxon>Lophiostoma</taxon>
    </lineage>
</organism>
<proteinExistence type="predicted"/>
<dbReference type="AlphaFoldDB" id="A0A6A6T3C9"/>
<sequence length="623" mass="69848">MLQLAFLLVAPAAVASGVVPRDEWSDKVDAWASEKHPPQAIIDAVKRKPEGDLTLQSYSQPNEYVKVILSPGDSYTAGIGTRGTTDKYGDSKDCSRYAYAWPERLRDHPGWDELQGSGWRKNNFGACSGAKMQEIRTLQLELGDSNDGDQYKKIGQGDLAPQIAVLTASGNDVGFSTIVLQCIYAVPWGDLTCDQALAQAEYTIITKKDDFKNQLQQLWGDIIVAGRIAKGAHPPESFQVYQGTYINFFNEGDPTCDKISWNQFKHKNNLDGILRGRLNKLVQTLNNLIREAADEVKDYGVFYVDAYQNAFDGHRFCDPTGMSPQYDIVYHDYVNEDKGSQTWFWGLSSPDDGTDGPDHPINGNSNNISQAILDQFIPNKTQQAQISEQNPPENINPALKDEKLFLQGISNITLQDGDVKTNLGDAWNRVFHPKAKAQEAIRDGFFDTIKAQRKWDFHQQGPQQPQQPYKPGTCSFHIEHIERCPPERITSTNKGLFGLIDLKDADGKTLELKDANGFVITPTDLVQLFDLDSHTDTVHLKSVLPVELWIDPGHASTLNFFYGSQDWDSDIDNDPSKVPYCTGKDWNPDFTNTGIESTNAYCATRKEGDEVRRRHLDCFFKCD</sequence>
<accession>A0A6A6T3C9</accession>
<dbReference type="PANTHER" id="PTHR37981">
    <property type="entry name" value="LIPASE 2"/>
    <property type="match status" value="1"/>
</dbReference>
<dbReference type="EMBL" id="MU004374">
    <property type="protein sequence ID" value="KAF2653827.1"/>
    <property type="molecule type" value="Genomic_DNA"/>
</dbReference>
<name>A0A6A6T3C9_9PLEO</name>
<gene>
    <name evidence="2" type="ORF">K491DRAFT_717680</name>
</gene>
<protein>
    <submittedName>
        <fullName evidence="2">SGNH hydrolase</fullName>
    </submittedName>
</protein>
<dbReference type="PANTHER" id="PTHR37981:SF1">
    <property type="entry name" value="SGNH HYDROLASE-TYPE ESTERASE DOMAIN-CONTAINING PROTEIN"/>
    <property type="match status" value="1"/>
</dbReference>
<dbReference type="InterPro" id="IPR036514">
    <property type="entry name" value="SGNH_hydro_sf"/>
</dbReference>
<feature type="signal peptide" evidence="1">
    <location>
        <begin position="1"/>
        <end position="17"/>
    </location>
</feature>
<evidence type="ECO:0000313" key="2">
    <source>
        <dbReference type="EMBL" id="KAF2653827.1"/>
    </source>
</evidence>
<feature type="chain" id="PRO_5025441330" evidence="1">
    <location>
        <begin position="18"/>
        <end position="623"/>
    </location>
</feature>
<keyword evidence="1" id="KW-0732">Signal</keyword>
<dbReference type="GO" id="GO:0016788">
    <property type="term" value="F:hydrolase activity, acting on ester bonds"/>
    <property type="evidence" value="ECO:0007669"/>
    <property type="project" value="InterPro"/>
</dbReference>